<dbReference type="SUPFAM" id="SSF51197">
    <property type="entry name" value="Clavaminate synthase-like"/>
    <property type="match status" value="1"/>
</dbReference>
<dbReference type="Gene3D" id="2.60.120.650">
    <property type="entry name" value="Cupin"/>
    <property type="match status" value="1"/>
</dbReference>
<evidence type="ECO:0000259" key="1">
    <source>
        <dbReference type="PROSITE" id="PS51184"/>
    </source>
</evidence>
<reference evidence="3" key="1">
    <citation type="submission" date="2016-11" db="UniProtKB">
        <authorList>
            <consortium name="WormBaseParasite"/>
        </authorList>
    </citation>
    <scope>IDENTIFICATION</scope>
</reference>
<dbReference type="OMA" id="NTYREIW"/>
<accession>A0A1I8B1W0</accession>
<organism evidence="2 3">
    <name type="scientific">Meloidogyne hapla</name>
    <name type="common">Root-knot nematode worm</name>
    <dbReference type="NCBI Taxonomy" id="6305"/>
    <lineage>
        <taxon>Eukaryota</taxon>
        <taxon>Metazoa</taxon>
        <taxon>Ecdysozoa</taxon>
        <taxon>Nematoda</taxon>
        <taxon>Chromadorea</taxon>
        <taxon>Rhabditida</taxon>
        <taxon>Tylenchina</taxon>
        <taxon>Tylenchomorpha</taxon>
        <taxon>Tylenchoidea</taxon>
        <taxon>Meloidogynidae</taxon>
        <taxon>Meloidogyninae</taxon>
        <taxon>Meloidogyne</taxon>
    </lineage>
</organism>
<dbReference type="PANTHER" id="PTHR12480">
    <property type="entry name" value="ARGININE DEMETHYLASE AND LYSYL-HYDROXYLASE JMJD"/>
    <property type="match status" value="1"/>
</dbReference>
<keyword evidence="2" id="KW-1185">Reference proteome</keyword>
<name>A0A1I8B1W0_MELHA</name>
<dbReference type="GO" id="GO:0000987">
    <property type="term" value="F:cis-regulatory region sequence-specific DNA binding"/>
    <property type="evidence" value="ECO:0007669"/>
    <property type="project" value="TreeGrafter"/>
</dbReference>
<dbReference type="PANTHER" id="PTHR12480:SF21">
    <property type="entry name" value="JMJC DOMAIN-CONTAINING PROTEIN 8"/>
    <property type="match status" value="1"/>
</dbReference>
<dbReference type="InterPro" id="IPR050910">
    <property type="entry name" value="JMJD6_ArgDemeth/LysHydrox"/>
</dbReference>
<evidence type="ECO:0000313" key="3">
    <source>
        <dbReference type="WBParaSite" id="MhA1_Contig121.frz3.gene6"/>
    </source>
</evidence>
<dbReference type="AlphaFoldDB" id="A0A1I8B1W0"/>
<protein>
    <submittedName>
        <fullName evidence="3">JmjC domain-containing protein</fullName>
    </submittedName>
</protein>
<sequence length="219" mass="25194">MRNDFNNDELFYLLKENNCTIERVDGAKLSQEDFLTNYAYSKPLIITNVFDNARKSYFLKSNLLRDWGDSPVVLASANTYREIWKPLLDEYKLPAWNLPGHEAALSFGIAAVGTGVPFHFHGPGFAEVIFGAKYWFLSPFEKRPKWDPNVSTLQWMKEIFVNLPVKEKPLECLLLPGELIYFPDKWWHCTLNVRTSAFFSTFLSPTNIGSNKGIKNSEL</sequence>
<feature type="domain" description="JmjC" evidence="1">
    <location>
        <begin position="82"/>
        <end position="219"/>
    </location>
</feature>
<dbReference type="Proteomes" id="UP000095281">
    <property type="component" value="Unplaced"/>
</dbReference>
<dbReference type="WBParaSite" id="MhA1_Contig121.frz3.gene6">
    <property type="protein sequence ID" value="MhA1_Contig121.frz3.gene6"/>
    <property type="gene ID" value="MhA1_Contig121.frz3.gene6"/>
</dbReference>
<evidence type="ECO:0000313" key="2">
    <source>
        <dbReference type="Proteomes" id="UP000095281"/>
    </source>
</evidence>
<dbReference type="GO" id="GO:0005634">
    <property type="term" value="C:nucleus"/>
    <property type="evidence" value="ECO:0007669"/>
    <property type="project" value="TreeGrafter"/>
</dbReference>
<proteinExistence type="predicted"/>
<dbReference type="PROSITE" id="PS51184">
    <property type="entry name" value="JMJC"/>
    <property type="match status" value="1"/>
</dbReference>
<dbReference type="InterPro" id="IPR003347">
    <property type="entry name" value="JmjC_dom"/>
</dbReference>